<sequence length="66" mass="7812">MEVNYETEKKVIESLIFSYKKPISIYQINKEYEQHCGRPIPYLQLGFTSIENFILSLDESISSRYS</sequence>
<organism evidence="2 3">
    <name type="scientific">Armadillidium nasatum</name>
    <dbReference type="NCBI Taxonomy" id="96803"/>
    <lineage>
        <taxon>Eukaryota</taxon>
        <taxon>Metazoa</taxon>
        <taxon>Ecdysozoa</taxon>
        <taxon>Arthropoda</taxon>
        <taxon>Crustacea</taxon>
        <taxon>Multicrustacea</taxon>
        <taxon>Malacostraca</taxon>
        <taxon>Eumalacostraca</taxon>
        <taxon>Peracarida</taxon>
        <taxon>Isopoda</taxon>
        <taxon>Oniscidea</taxon>
        <taxon>Crinocheta</taxon>
        <taxon>Armadillidiidae</taxon>
        <taxon>Armadillidium</taxon>
    </lineage>
</organism>
<feature type="domain" description="HTH OST-type" evidence="1">
    <location>
        <begin position="3"/>
        <end position="66"/>
    </location>
</feature>
<keyword evidence="3" id="KW-1185">Reference proteome</keyword>
<comment type="caution">
    <text evidence="2">The sequence shown here is derived from an EMBL/GenBank/DDBJ whole genome shotgun (WGS) entry which is preliminary data.</text>
</comment>
<accession>A0A5N5T7Q5</accession>
<reference evidence="2 3" key="1">
    <citation type="journal article" date="2019" name="PLoS Biol.">
        <title>Sex chromosomes control vertical transmission of feminizing Wolbachia symbionts in an isopod.</title>
        <authorList>
            <person name="Becking T."/>
            <person name="Chebbi M.A."/>
            <person name="Giraud I."/>
            <person name="Moumen B."/>
            <person name="Laverre T."/>
            <person name="Caubet Y."/>
            <person name="Peccoud J."/>
            <person name="Gilbert C."/>
            <person name="Cordaux R."/>
        </authorList>
    </citation>
    <scope>NUCLEOTIDE SEQUENCE [LARGE SCALE GENOMIC DNA]</scope>
    <source>
        <strain evidence="2">ANa2</strain>
        <tissue evidence="2">Whole body excluding digestive tract and cuticle</tissue>
    </source>
</reference>
<evidence type="ECO:0000259" key="1">
    <source>
        <dbReference type="PROSITE" id="PS51644"/>
    </source>
</evidence>
<name>A0A5N5T7Q5_9CRUS</name>
<evidence type="ECO:0000313" key="2">
    <source>
        <dbReference type="EMBL" id="KAB7502078.1"/>
    </source>
</evidence>
<dbReference type="InterPro" id="IPR041966">
    <property type="entry name" value="LOTUS-like"/>
</dbReference>
<dbReference type="Pfam" id="PF12872">
    <property type="entry name" value="OST-HTH"/>
    <property type="match status" value="1"/>
</dbReference>
<dbReference type="PROSITE" id="PS51644">
    <property type="entry name" value="HTH_OST"/>
    <property type="match status" value="1"/>
</dbReference>
<dbReference type="Proteomes" id="UP000326759">
    <property type="component" value="Unassembled WGS sequence"/>
</dbReference>
<dbReference type="AlphaFoldDB" id="A0A5N5T7Q5"/>
<dbReference type="Gene3D" id="3.30.420.610">
    <property type="entry name" value="LOTUS domain-like"/>
    <property type="match status" value="1"/>
</dbReference>
<dbReference type="EMBL" id="SEYY01008635">
    <property type="protein sequence ID" value="KAB7502078.1"/>
    <property type="molecule type" value="Genomic_DNA"/>
</dbReference>
<gene>
    <name evidence="2" type="ORF">Anas_13834</name>
</gene>
<protein>
    <recommendedName>
        <fullName evidence="1">HTH OST-type domain-containing protein</fullName>
    </recommendedName>
</protein>
<dbReference type="OrthoDB" id="6783719at2759"/>
<proteinExistence type="predicted"/>
<dbReference type="InterPro" id="IPR025605">
    <property type="entry name" value="OST-HTH/LOTUS_dom"/>
</dbReference>
<evidence type="ECO:0000313" key="3">
    <source>
        <dbReference type="Proteomes" id="UP000326759"/>
    </source>
</evidence>